<dbReference type="GO" id="GO:0016491">
    <property type="term" value="F:oxidoreductase activity"/>
    <property type="evidence" value="ECO:0007669"/>
    <property type="project" value="UniProtKB-ARBA"/>
</dbReference>
<dbReference type="AlphaFoldDB" id="F8ALQ5"/>
<dbReference type="eggNOG" id="arCOG02772">
    <property type="taxonomic scope" value="Archaea"/>
</dbReference>
<dbReference type="GO" id="GO:0005886">
    <property type="term" value="C:plasma membrane"/>
    <property type="evidence" value="ECO:0007669"/>
    <property type="project" value="TreeGrafter"/>
</dbReference>
<dbReference type="PANTHER" id="PTHR30176">
    <property type="entry name" value="FERREDOXIN-TYPE PROTEIN NAPH"/>
    <property type="match status" value="1"/>
</dbReference>
<evidence type="ECO:0000256" key="2">
    <source>
        <dbReference type="ARBA" id="ARBA00022485"/>
    </source>
</evidence>
<dbReference type="SUPFAM" id="SSF54862">
    <property type="entry name" value="4Fe-4S ferredoxins"/>
    <property type="match status" value="1"/>
</dbReference>
<dbReference type="EMBL" id="CP002792">
    <property type="protein sequence ID" value="AEH06604.1"/>
    <property type="molecule type" value="Genomic_DNA"/>
</dbReference>
<keyword evidence="5" id="KW-0408">Iron</keyword>
<keyword evidence="6" id="KW-0411">Iron-sulfur</keyword>
<feature type="domain" description="4Fe-4S ferredoxin-type" evidence="8">
    <location>
        <begin position="178"/>
        <end position="200"/>
    </location>
</feature>
<dbReference type="PANTHER" id="PTHR30176:SF3">
    <property type="entry name" value="FERREDOXIN-TYPE PROTEIN NAPH"/>
    <property type="match status" value="1"/>
</dbReference>
<dbReference type="InterPro" id="IPR017896">
    <property type="entry name" value="4Fe4S_Fe-S-bd"/>
</dbReference>
<feature type="transmembrane region" description="Helical" evidence="7">
    <location>
        <begin position="20"/>
        <end position="38"/>
    </location>
</feature>
<feature type="domain" description="4Fe-4S ferredoxin-type" evidence="8">
    <location>
        <begin position="202"/>
        <end position="230"/>
    </location>
</feature>
<dbReference type="Proteomes" id="UP000009296">
    <property type="component" value="Chromosome"/>
</dbReference>
<evidence type="ECO:0000256" key="4">
    <source>
        <dbReference type="ARBA" id="ARBA00022982"/>
    </source>
</evidence>
<dbReference type="InterPro" id="IPR017900">
    <property type="entry name" value="4Fe4S_Fe_S_CS"/>
</dbReference>
<dbReference type="KEGG" id="mok:Metok_0624"/>
<keyword evidence="4" id="KW-0249">Electron transport</keyword>
<feature type="transmembrane region" description="Helical" evidence="7">
    <location>
        <begin position="50"/>
        <end position="69"/>
    </location>
</feature>
<sequence length="230" mass="26561">MMVNLMDKLQILRKISQTAVFIKFILSGSYVLMLIGLMDKFMLSGFAGKNFIIIFLAVIVLTLIFGRVYCGWLCPWGFLFELSYILRVKLFKLKKLPELPENIHNKLIYLKYIVLFLFIIITVFQLNLYALLGLSKNAMALVVLTVFTIISFFNPRAFCKYFCPVGALLSILSIKPLFKLKLNNNCVRCKLCERKCPMQIKLTNDVNQKECVRCFECKSACKKDAIDFKI</sequence>
<keyword evidence="1" id="KW-0813">Transport</keyword>
<gene>
    <name evidence="9" type="ordered locus">Metok_0624</name>
</gene>
<keyword evidence="7" id="KW-0812">Transmembrane</keyword>
<keyword evidence="10" id="KW-1185">Reference proteome</keyword>
<feature type="transmembrane region" description="Helical" evidence="7">
    <location>
        <begin position="138"/>
        <end position="154"/>
    </location>
</feature>
<evidence type="ECO:0000256" key="6">
    <source>
        <dbReference type="ARBA" id="ARBA00023014"/>
    </source>
</evidence>
<keyword evidence="2" id="KW-0004">4Fe-4S</keyword>
<keyword evidence="7" id="KW-0472">Membrane</keyword>
<keyword evidence="7" id="KW-1133">Transmembrane helix</keyword>
<evidence type="ECO:0000256" key="3">
    <source>
        <dbReference type="ARBA" id="ARBA00022723"/>
    </source>
</evidence>
<name>F8ALQ5_METOI</name>
<organism evidence="9 10">
    <name type="scientific">Methanothermococcus okinawensis (strain DSM 14208 / JCM 11175 / IH1)</name>
    <dbReference type="NCBI Taxonomy" id="647113"/>
    <lineage>
        <taxon>Archaea</taxon>
        <taxon>Methanobacteriati</taxon>
        <taxon>Methanobacteriota</taxon>
        <taxon>Methanomada group</taxon>
        <taxon>Methanococci</taxon>
        <taxon>Methanococcales</taxon>
        <taxon>Methanococcaceae</taxon>
        <taxon>Methanothermococcus</taxon>
    </lineage>
</organism>
<feature type="transmembrane region" description="Helical" evidence="7">
    <location>
        <begin position="112"/>
        <end position="132"/>
    </location>
</feature>
<dbReference type="HOGENOM" id="CLU_033147_1_0_2"/>
<accession>F8ALQ5</accession>
<protein>
    <submittedName>
        <fullName evidence="9">4Fe-4S ferredoxin iron-sulfur binding domain-containing protein</fullName>
    </submittedName>
</protein>
<dbReference type="PROSITE" id="PS51379">
    <property type="entry name" value="4FE4S_FER_2"/>
    <property type="match status" value="2"/>
</dbReference>
<evidence type="ECO:0000313" key="10">
    <source>
        <dbReference type="Proteomes" id="UP000009296"/>
    </source>
</evidence>
<evidence type="ECO:0000256" key="1">
    <source>
        <dbReference type="ARBA" id="ARBA00022448"/>
    </source>
</evidence>
<reference evidence="9" key="1">
    <citation type="submission" date="2011-05" db="EMBL/GenBank/DDBJ databases">
        <title>Complete sequence of chromosome of Methanothermococcus okinawensis IH1.</title>
        <authorList>
            <consortium name="US DOE Joint Genome Institute"/>
            <person name="Lucas S."/>
            <person name="Han J."/>
            <person name="Lapidus A."/>
            <person name="Cheng J.-F."/>
            <person name="Goodwin L."/>
            <person name="Pitluck S."/>
            <person name="Peters L."/>
            <person name="Mikhailova N."/>
            <person name="Held B."/>
            <person name="Han C."/>
            <person name="Tapia R."/>
            <person name="Land M."/>
            <person name="Hauser L."/>
            <person name="Kyrpides N."/>
            <person name="Ivanova N."/>
            <person name="Pagani I."/>
            <person name="Sieprawska-Lupa M."/>
            <person name="Takai K."/>
            <person name="Miyazaki J."/>
            <person name="Whitman W."/>
            <person name="Woyke T."/>
        </authorList>
    </citation>
    <scope>NUCLEOTIDE SEQUENCE</scope>
    <source>
        <strain evidence="9">IH1</strain>
    </source>
</reference>
<dbReference type="GO" id="GO:0051539">
    <property type="term" value="F:4 iron, 4 sulfur cluster binding"/>
    <property type="evidence" value="ECO:0007669"/>
    <property type="project" value="UniProtKB-KW"/>
</dbReference>
<proteinExistence type="predicted"/>
<evidence type="ECO:0000256" key="7">
    <source>
        <dbReference type="SAM" id="Phobius"/>
    </source>
</evidence>
<dbReference type="STRING" id="647113.Metok_0624"/>
<evidence type="ECO:0000313" key="9">
    <source>
        <dbReference type="EMBL" id="AEH06604.1"/>
    </source>
</evidence>
<evidence type="ECO:0000256" key="5">
    <source>
        <dbReference type="ARBA" id="ARBA00023004"/>
    </source>
</evidence>
<dbReference type="Pfam" id="PF12801">
    <property type="entry name" value="Fer4_5"/>
    <property type="match status" value="2"/>
</dbReference>
<dbReference type="InterPro" id="IPR051684">
    <property type="entry name" value="Electron_Trans/Redox"/>
</dbReference>
<evidence type="ECO:0000259" key="8">
    <source>
        <dbReference type="PROSITE" id="PS51379"/>
    </source>
</evidence>
<keyword evidence="3" id="KW-0479">Metal-binding</keyword>
<dbReference type="PROSITE" id="PS00198">
    <property type="entry name" value="4FE4S_FER_1"/>
    <property type="match status" value="1"/>
</dbReference>
<dbReference type="GO" id="GO:0046872">
    <property type="term" value="F:metal ion binding"/>
    <property type="evidence" value="ECO:0007669"/>
    <property type="project" value="UniProtKB-KW"/>
</dbReference>